<dbReference type="RefSeq" id="WP_176008215.1">
    <property type="nucleotide sequence ID" value="NZ_CP041372.2"/>
</dbReference>
<keyword evidence="5" id="KW-1185">Reference proteome</keyword>
<dbReference type="SMART" id="SM00909">
    <property type="entry name" value="Germane"/>
    <property type="match status" value="1"/>
</dbReference>
<sequence length="255" mass="27323">MKKVGFALLSAVAVLAACGQGEDTTPVDTNTNAEVSNVETENNVSENNVVENNDGSANNATDAEEPVVNNEEEAGNDVNEEPVNEETATIDNEAVNNEEEEEAVSNDTEANEEAIDVQNVYLYFSDDQLLETYRVETDQLVSMDETGAMEAMALWEAGPSQEGLFGLLPEGASVESVEIDGSTAYVSLSSEVENANLGSSGEAMLTEQIAMMMQQFGATETMLLIEGDEIGEFLGHLDLSTPIQAGNPEDYPVYQ</sequence>
<gene>
    <name evidence="4" type="ORF">FLK61_25735</name>
</gene>
<dbReference type="InterPro" id="IPR019606">
    <property type="entry name" value="GerMN"/>
</dbReference>
<feature type="region of interest" description="Disordered" evidence="1">
    <location>
        <begin position="37"/>
        <end position="112"/>
    </location>
</feature>
<accession>A0A859FA85</accession>
<dbReference type="PROSITE" id="PS51257">
    <property type="entry name" value="PROKAR_LIPOPROTEIN"/>
    <property type="match status" value="1"/>
</dbReference>
<protein>
    <submittedName>
        <fullName evidence="4">GerMN domain-containing protein</fullName>
    </submittedName>
</protein>
<evidence type="ECO:0000259" key="3">
    <source>
        <dbReference type="SMART" id="SM00909"/>
    </source>
</evidence>
<feature type="domain" description="GerMN" evidence="3">
    <location>
        <begin position="148"/>
        <end position="234"/>
    </location>
</feature>
<feature type="signal peptide" evidence="2">
    <location>
        <begin position="1"/>
        <end position="16"/>
    </location>
</feature>
<evidence type="ECO:0000313" key="5">
    <source>
        <dbReference type="Proteomes" id="UP000318138"/>
    </source>
</evidence>
<reference evidence="5" key="1">
    <citation type="submission" date="2019-07" db="EMBL/GenBank/DDBJ databases">
        <title>Bacillus alkalisoli sp. nov. isolated from saline soil.</title>
        <authorList>
            <person name="Sun J.-Q."/>
            <person name="Xu L."/>
        </authorList>
    </citation>
    <scope>NUCLEOTIDE SEQUENCE [LARGE SCALE GENOMIC DNA]</scope>
    <source>
        <strain evidence="5">M4U3P1</strain>
    </source>
</reference>
<name>A0A859FA85_9BACI</name>
<dbReference type="AlphaFoldDB" id="A0A859FA85"/>
<dbReference type="Pfam" id="PF10646">
    <property type="entry name" value="Germane"/>
    <property type="match status" value="1"/>
</dbReference>
<dbReference type="KEGG" id="psua:FLK61_25735"/>
<feature type="compositionally biased region" description="Low complexity" evidence="1">
    <location>
        <begin position="37"/>
        <end position="53"/>
    </location>
</feature>
<evidence type="ECO:0000256" key="1">
    <source>
        <dbReference type="SAM" id="MobiDB-lite"/>
    </source>
</evidence>
<organism evidence="4 5">
    <name type="scientific">Paenalkalicoccus suaedae</name>
    <dbReference type="NCBI Taxonomy" id="2592382"/>
    <lineage>
        <taxon>Bacteria</taxon>
        <taxon>Bacillati</taxon>
        <taxon>Bacillota</taxon>
        <taxon>Bacilli</taxon>
        <taxon>Bacillales</taxon>
        <taxon>Bacillaceae</taxon>
        <taxon>Paenalkalicoccus</taxon>
    </lineage>
</organism>
<dbReference type="EMBL" id="CP041372">
    <property type="protein sequence ID" value="QKS70173.1"/>
    <property type="molecule type" value="Genomic_DNA"/>
</dbReference>
<dbReference type="Proteomes" id="UP000318138">
    <property type="component" value="Chromosome"/>
</dbReference>
<feature type="chain" id="PRO_5038647625" evidence="2">
    <location>
        <begin position="17"/>
        <end position="255"/>
    </location>
</feature>
<evidence type="ECO:0000256" key="2">
    <source>
        <dbReference type="SAM" id="SignalP"/>
    </source>
</evidence>
<evidence type="ECO:0000313" key="4">
    <source>
        <dbReference type="EMBL" id="QKS70173.1"/>
    </source>
</evidence>
<feature type="compositionally biased region" description="Acidic residues" evidence="1">
    <location>
        <begin position="96"/>
        <end position="112"/>
    </location>
</feature>
<proteinExistence type="predicted"/>
<feature type="compositionally biased region" description="Acidic residues" evidence="1">
    <location>
        <begin position="62"/>
        <end position="84"/>
    </location>
</feature>
<keyword evidence="2" id="KW-0732">Signal</keyword>